<dbReference type="Proteomes" id="UP000284751">
    <property type="component" value="Unassembled WGS sequence"/>
</dbReference>
<reference evidence="3 4" key="1">
    <citation type="submission" date="2018-08" db="EMBL/GenBank/DDBJ databases">
        <title>A genome reference for cultivated species of the human gut microbiota.</title>
        <authorList>
            <person name="Zou Y."/>
            <person name="Xue W."/>
            <person name="Luo G."/>
        </authorList>
    </citation>
    <scope>NUCLEOTIDE SEQUENCE [LARGE SCALE GENOMIC DNA]</scope>
    <source>
        <strain evidence="3 4">AF28-26</strain>
    </source>
</reference>
<evidence type="ECO:0000313" key="3">
    <source>
        <dbReference type="EMBL" id="RGQ33090.1"/>
    </source>
</evidence>
<keyword evidence="2" id="KW-0732">Signal</keyword>
<feature type="region of interest" description="Disordered" evidence="1">
    <location>
        <begin position="276"/>
        <end position="295"/>
    </location>
</feature>
<gene>
    <name evidence="3" type="ORF">DWY99_14115</name>
</gene>
<dbReference type="AlphaFoldDB" id="A0A412AQH1"/>
<feature type="non-terminal residue" evidence="3">
    <location>
        <position position="336"/>
    </location>
</feature>
<evidence type="ECO:0000313" key="4">
    <source>
        <dbReference type="Proteomes" id="UP000284751"/>
    </source>
</evidence>
<evidence type="ECO:0000256" key="2">
    <source>
        <dbReference type="SAM" id="SignalP"/>
    </source>
</evidence>
<feature type="compositionally biased region" description="Low complexity" evidence="1">
    <location>
        <begin position="103"/>
        <end position="117"/>
    </location>
</feature>
<protein>
    <submittedName>
        <fullName evidence="3">Uncharacterized protein</fullName>
    </submittedName>
</protein>
<organism evidence="3 4">
    <name type="scientific">[Clostridium] leptum</name>
    <dbReference type="NCBI Taxonomy" id="1535"/>
    <lineage>
        <taxon>Bacteria</taxon>
        <taxon>Bacillati</taxon>
        <taxon>Bacillota</taxon>
        <taxon>Clostridia</taxon>
        <taxon>Eubacteriales</taxon>
        <taxon>Oscillospiraceae</taxon>
        <taxon>Oscillospiraceae incertae sedis</taxon>
    </lineage>
</organism>
<evidence type="ECO:0000256" key="1">
    <source>
        <dbReference type="SAM" id="MobiDB-lite"/>
    </source>
</evidence>
<comment type="caution">
    <text evidence="3">The sequence shown here is derived from an EMBL/GenBank/DDBJ whole genome shotgun (WGS) entry which is preliminary data.</text>
</comment>
<feature type="region of interest" description="Disordered" evidence="1">
    <location>
        <begin position="34"/>
        <end position="134"/>
    </location>
</feature>
<accession>A0A412AQH1</accession>
<sequence length="336" mass="35516">MKKNAGFKATAVLLSFLLVLQISPITAWADELNSSASETVSSQLPSGEAEGGSASDFQEPGVSSEIPGTASSRENSSVEGTASSETASETVSEQESGPSSDTEASSQEASGSQAEASGPEKETTPESLEELVASVLVTNGNENPINEPDLASQYGYELPPAEEKETYEILGEDTSLREESIKYFRLKDGGYLAAGYPVPVHYEDKETGEFFEINNDLEKTAIDGETYYTNADNPFEVSLPENLSAGQPIIVSQDENSIGLTYLSDENAAENGTADSGILAAPSQKPTAPVSPGGKIQITNRVGAVKTAARPLTRVVTAEQKIEESNEAMQKAEKVE</sequence>
<name>A0A412AQH1_9FIRM</name>
<dbReference type="EMBL" id="QRTC01000108">
    <property type="protein sequence ID" value="RGQ33090.1"/>
    <property type="molecule type" value="Genomic_DNA"/>
</dbReference>
<feature type="compositionally biased region" description="Low complexity" evidence="1">
    <location>
        <begin position="77"/>
        <end position="96"/>
    </location>
</feature>
<feature type="chain" id="PRO_5019159725" evidence="2">
    <location>
        <begin position="30"/>
        <end position="336"/>
    </location>
</feature>
<feature type="signal peptide" evidence="2">
    <location>
        <begin position="1"/>
        <end position="29"/>
    </location>
</feature>
<feature type="compositionally biased region" description="Polar residues" evidence="1">
    <location>
        <begin position="34"/>
        <end position="45"/>
    </location>
</feature>
<proteinExistence type="predicted"/>